<proteinExistence type="predicted"/>
<sequence>MQTLNAESQPNQCVQITKIRGTNSNWCSGKVHHYNVGPDRAHYCRMMLIVLRGNSGSGKSTIAARLQSELPGSAAVLSQDYFRRTIYDDQEQDSHAHADLLEAAAKHCLAKGQHVILDGIFNAGRYSPMLNRIRSSVNDSRFYAFDLSLEETVLRHQTRSKSVDFTAQDMVSWYHGWQPLSFVQERRIGPHETVAEIVSRVLESR</sequence>
<accession>A0A3A5MZ17</accession>
<gene>
    <name evidence="1" type="ORF">D6T64_04275</name>
</gene>
<dbReference type="GO" id="GO:0016301">
    <property type="term" value="F:kinase activity"/>
    <property type="evidence" value="ECO:0007669"/>
    <property type="project" value="UniProtKB-KW"/>
</dbReference>
<keyword evidence="2" id="KW-1185">Reference proteome</keyword>
<dbReference type="Proteomes" id="UP000272015">
    <property type="component" value="Unassembled WGS sequence"/>
</dbReference>
<dbReference type="CDD" id="cd02019">
    <property type="entry name" value="NK"/>
    <property type="match status" value="1"/>
</dbReference>
<dbReference type="SUPFAM" id="SSF52540">
    <property type="entry name" value="P-loop containing nucleoside triphosphate hydrolases"/>
    <property type="match status" value="1"/>
</dbReference>
<keyword evidence="1" id="KW-0418">Kinase</keyword>
<evidence type="ECO:0000313" key="1">
    <source>
        <dbReference type="EMBL" id="RJT90364.1"/>
    </source>
</evidence>
<dbReference type="Pfam" id="PF13671">
    <property type="entry name" value="AAA_33"/>
    <property type="match status" value="1"/>
</dbReference>
<keyword evidence="1" id="KW-0808">Transferase</keyword>
<name>A0A3A5MZ17_9MICO</name>
<organism evidence="1 2">
    <name type="scientific">Cryobacterium melibiosiphilum</name>
    <dbReference type="NCBI Taxonomy" id="995039"/>
    <lineage>
        <taxon>Bacteria</taxon>
        <taxon>Bacillati</taxon>
        <taxon>Actinomycetota</taxon>
        <taxon>Actinomycetes</taxon>
        <taxon>Micrococcales</taxon>
        <taxon>Microbacteriaceae</taxon>
        <taxon>Cryobacterium</taxon>
    </lineage>
</organism>
<dbReference type="EMBL" id="QZVS01000061">
    <property type="protein sequence ID" value="RJT90364.1"/>
    <property type="molecule type" value="Genomic_DNA"/>
</dbReference>
<reference evidence="1 2" key="1">
    <citation type="submission" date="2018-09" db="EMBL/GenBank/DDBJ databases">
        <title>Novel species of Cryobacterium.</title>
        <authorList>
            <person name="Liu Q."/>
            <person name="Xin Y.-H."/>
        </authorList>
    </citation>
    <scope>NUCLEOTIDE SEQUENCE [LARGE SCALE GENOMIC DNA]</scope>
    <source>
        <strain evidence="1 2">Hh39</strain>
    </source>
</reference>
<protein>
    <submittedName>
        <fullName evidence="1">Kinase</fullName>
    </submittedName>
</protein>
<dbReference type="AlphaFoldDB" id="A0A3A5MZ17"/>
<evidence type="ECO:0000313" key="2">
    <source>
        <dbReference type="Proteomes" id="UP000272015"/>
    </source>
</evidence>
<dbReference type="Gene3D" id="3.40.50.300">
    <property type="entry name" value="P-loop containing nucleotide triphosphate hydrolases"/>
    <property type="match status" value="1"/>
</dbReference>
<dbReference type="InterPro" id="IPR027417">
    <property type="entry name" value="P-loop_NTPase"/>
</dbReference>
<comment type="caution">
    <text evidence="1">The sequence shown here is derived from an EMBL/GenBank/DDBJ whole genome shotgun (WGS) entry which is preliminary data.</text>
</comment>